<dbReference type="InterPro" id="IPR048502">
    <property type="entry name" value="NamZ_N"/>
</dbReference>
<feature type="domain" description="Peptidoglycan beta-N-acetylmuramidase NamZ C-terminal" evidence="2">
    <location>
        <begin position="252"/>
        <end position="406"/>
    </location>
</feature>
<dbReference type="OrthoDB" id="2017677at2759"/>
<dbReference type="Pfam" id="PF07075">
    <property type="entry name" value="NamZ_N"/>
    <property type="match status" value="1"/>
</dbReference>
<dbReference type="OMA" id="FYTYIYT"/>
<sequence>MGNSHPPGAGNDVPPRVRPGIEMMEENAWDQLRGHKVGVLTNASGVFPDLRHLVDVLHEAPGVNLRAVFGPEHGFRGAAQAGASQSKYTDARTGLPVYDLYQKNSRRISETFAEAGVDCLLFDMQDVGVRFYTYIWTLYDCLVAAALASEPIKFIVADRPNPIGGVLVDGPLMEKEFASFVGRKAIPLLHGCTMGELAQLFNEEFVPGDAGGRQANLEVVKMDQWSRATCFSETGLPWVPPSPGMPTPATALVYGGTGLFEGTNLSEGRGTTLPFEQIGAPWVDFRFSREARAAGWPGVLFREAYFTPTSSKHAGKMCGGVQLYVQQPQEYNSLRVGLNLLLLLKQLYPTHFAWRCDGGSYWLDKLVGNSHVRQMLDRGESVDQIAASWHDDLTWFAILRQKHTLYQK</sequence>
<dbReference type="AlphaFoldDB" id="A0A1Y1HUX5"/>
<dbReference type="PANTHER" id="PTHR42915">
    <property type="entry name" value="HYPOTHETICAL 460 KDA PROTEIN IN FEUA-SIGW INTERGENIC REGION [PRECURSOR]"/>
    <property type="match status" value="1"/>
</dbReference>
<proteinExistence type="predicted"/>
<gene>
    <name evidence="3" type="ORF">KFL_000520050</name>
</gene>
<dbReference type="PIRSF" id="PIRSF016719">
    <property type="entry name" value="UCP016719"/>
    <property type="match status" value="1"/>
</dbReference>
<name>A0A1Y1HUX5_KLENI</name>
<evidence type="ECO:0000259" key="1">
    <source>
        <dbReference type="Pfam" id="PF07075"/>
    </source>
</evidence>
<dbReference type="Gene3D" id="3.90.1150.140">
    <property type="match status" value="1"/>
</dbReference>
<keyword evidence="4" id="KW-1185">Reference proteome</keyword>
<dbReference type="Proteomes" id="UP000054558">
    <property type="component" value="Unassembled WGS sequence"/>
</dbReference>
<dbReference type="PANTHER" id="PTHR42915:SF1">
    <property type="entry name" value="PEPTIDOGLYCAN BETA-N-ACETYLMURAMIDASE NAMZ"/>
    <property type="match status" value="1"/>
</dbReference>
<dbReference type="Pfam" id="PF20732">
    <property type="entry name" value="NamZ_C"/>
    <property type="match status" value="1"/>
</dbReference>
<dbReference type="EMBL" id="DF237001">
    <property type="protein sequence ID" value="GAQ80336.1"/>
    <property type="molecule type" value="Genomic_DNA"/>
</dbReference>
<dbReference type="GO" id="GO:0033922">
    <property type="term" value="F:peptidoglycan beta-N-acetylmuramidase activity"/>
    <property type="evidence" value="ECO:0007669"/>
    <property type="project" value="InterPro"/>
</dbReference>
<evidence type="ECO:0008006" key="5">
    <source>
        <dbReference type="Google" id="ProtNLM"/>
    </source>
</evidence>
<dbReference type="InterPro" id="IPR008302">
    <property type="entry name" value="NamZ"/>
</dbReference>
<evidence type="ECO:0000313" key="3">
    <source>
        <dbReference type="EMBL" id="GAQ80336.1"/>
    </source>
</evidence>
<dbReference type="STRING" id="105231.A0A1Y1HUX5"/>
<protein>
    <recommendedName>
        <fullName evidence="5">DUF1343 domain-containing protein</fullName>
    </recommendedName>
</protein>
<dbReference type="InterPro" id="IPR048503">
    <property type="entry name" value="NamZ_C"/>
</dbReference>
<evidence type="ECO:0000313" key="4">
    <source>
        <dbReference type="Proteomes" id="UP000054558"/>
    </source>
</evidence>
<feature type="domain" description="Peptidoglycan beta-N-acetylmuramidase NamZ N-terminal" evidence="1">
    <location>
        <begin position="37"/>
        <end position="248"/>
    </location>
</feature>
<accession>A0A1Y1HUX5</accession>
<evidence type="ECO:0000259" key="2">
    <source>
        <dbReference type="Pfam" id="PF20732"/>
    </source>
</evidence>
<dbReference type="Gene3D" id="3.40.50.12170">
    <property type="entry name" value="Uncharacterised protein PF07075, DUF1343"/>
    <property type="match status" value="1"/>
</dbReference>
<organism evidence="3 4">
    <name type="scientific">Klebsormidium nitens</name>
    <name type="common">Green alga</name>
    <name type="synonym">Ulothrix nitens</name>
    <dbReference type="NCBI Taxonomy" id="105231"/>
    <lineage>
        <taxon>Eukaryota</taxon>
        <taxon>Viridiplantae</taxon>
        <taxon>Streptophyta</taxon>
        <taxon>Klebsormidiophyceae</taxon>
        <taxon>Klebsormidiales</taxon>
        <taxon>Klebsormidiaceae</taxon>
        <taxon>Klebsormidium</taxon>
    </lineage>
</organism>
<reference evidence="3 4" key="1">
    <citation type="journal article" date="2014" name="Nat. Commun.">
        <title>Klebsormidium flaccidum genome reveals primary factors for plant terrestrial adaptation.</title>
        <authorList>
            <person name="Hori K."/>
            <person name="Maruyama F."/>
            <person name="Fujisawa T."/>
            <person name="Togashi T."/>
            <person name="Yamamoto N."/>
            <person name="Seo M."/>
            <person name="Sato S."/>
            <person name="Yamada T."/>
            <person name="Mori H."/>
            <person name="Tajima N."/>
            <person name="Moriyama T."/>
            <person name="Ikeuchi M."/>
            <person name="Watanabe M."/>
            <person name="Wada H."/>
            <person name="Kobayashi K."/>
            <person name="Saito M."/>
            <person name="Masuda T."/>
            <person name="Sasaki-Sekimoto Y."/>
            <person name="Mashiguchi K."/>
            <person name="Awai K."/>
            <person name="Shimojima M."/>
            <person name="Masuda S."/>
            <person name="Iwai M."/>
            <person name="Nobusawa T."/>
            <person name="Narise T."/>
            <person name="Kondo S."/>
            <person name="Saito H."/>
            <person name="Sato R."/>
            <person name="Murakawa M."/>
            <person name="Ihara Y."/>
            <person name="Oshima-Yamada Y."/>
            <person name="Ohtaka K."/>
            <person name="Satoh M."/>
            <person name="Sonobe K."/>
            <person name="Ishii M."/>
            <person name="Ohtani R."/>
            <person name="Kanamori-Sato M."/>
            <person name="Honoki R."/>
            <person name="Miyazaki D."/>
            <person name="Mochizuki H."/>
            <person name="Umetsu J."/>
            <person name="Higashi K."/>
            <person name="Shibata D."/>
            <person name="Kamiya Y."/>
            <person name="Sato N."/>
            <person name="Nakamura Y."/>
            <person name="Tabata S."/>
            <person name="Ida S."/>
            <person name="Kurokawa K."/>
            <person name="Ohta H."/>
        </authorList>
    </citation>
    <scope>NUCLEOTIDE SEQUENCE [LARGE SCALE GENOMIC DNA]</scope>
    <source>
        <strain evidence="3 4">NIES-2285</strain>
    </source>
</reference>